<evidence type="ECO:0000259" key="1">
    <source>
        <dbReference type="Pfam" id="PF06985"/>
    </source>
</evidence>
<protein>
    <recommendedName>
        <fullName evidence="1">Heterokaryon incompatibility domain-containing protein</fullName>
    </recommendedName>
</protein>
<keyword evidence="3" id="KW-1185">Reference proteome</keyword>
<dbReference type="PANTHER" id="PTHR24148">
    <property type="entry name" value="ANKYRIN REPEAT DOMAIN-CONTAINING PROTEIN 39 HOMOLOG-RELATED"/>
    <property type="match status" value="1"/>
</dbReference>
<dbReference type="PANTHER" id="PTHR24148:SF73">
    <property type="entry name" value="HET DOMAIN PROTEIN (AFU_ORTHOLOGUE AFUA_8G01020)"/>
    <property type="match status" value="1"/>
</dbReference>
<organism evidence="2 3">
    <name type="scientific">Colletotrichum asianum</name>
    <dbReference type="NCBI Taxonomy" id="702518"/>
    <lineage>
        <taxon>Eukaryota</taxon>
        <taxon>Fungi</taxon>
        <taxon>Dikarya</taxon>
        <taxon>Ascomycota</taxon>
        <taxon>Pezizomycotina</taxon>
        <taxon>Sordariomycetes</taxon>
        <taxon>Hypocreomycetidae</taxon>
        <taxon>Glomerellales</taxon>
        <taxon>Glomerellaceae</taxon>
        <taxon>Colletotrichum</taxon>
        <taxon>Colletotrichum gloeosporioides species complex</taxon>
    </lineage>
</organism>
<dbReference type="EMBL" id="WOWK01000139">
    <property type="protein sequence ID" value="KAF0317067.1"/>
    <property type="molecule type" value="Genomic_DNA"/>
</dbReference>
<dbReference type="Proteomes" id="UP000434172">
    <property type="component" value="Unassembled WGS sequence"/>
</dbReference>
<dbReference type="InterPro" id="IPR052895">
    <property type="entry name" value="HetReg/Transcr_Mod"/>
</dbReference>
<name>A0A8H3W0H7_9PEZI</name>
<dbReference type="InterPro" id="IPR010730">
    <property type="entry name" value="HET"/>
</dbReference>
<gene>
    <name evidence="2" type="ORF">GQ607_015727</name>
</gene>
<dbReference type="OrthoDB" id="4850726at2759"/>
<reference evidence="2 3" key="1">
    <citation type="submission" date="2019-12" db="EMBL/GenBank/DDBJ databases">
        <title>A genome sequence resource for the geographically widespread anthracnose pathogen Colletotrichum asianum.</title>
        <authorList>
            <person name="Meng Y."/>
        </authorList>
    </citation>
    <scope>NUCLEOTIDE SEQUENCE [LARGE SCALE GENOMIC DNA]</scope>
    <source>
        <strain evidence="2 3">ICMP 18580</strain>
    </source>
</reference>
<dbReference type="Pfam" id="PF06985">
    <property type="entry name" value="HET"/>
    <property type="match status" value="1"/>
</dbReference>
<feature type="domain" description="Heterokaryon incompatibility" evidence="1">
    <location>
        <begin position="46"/>
        <end position="207"/>
    </location>
</feature>
<dbReference type="AlphaFoldDB" id="A0A8H3W0H7"/>
<comment type="caution">
    <text evidence="2">The sequence shown here is derived from an EMBL/GenBank/DDBJ whole genome shotgun (WGS) entry which is preliminary data.</text>
</comment>
<evidence type="ECO:0000313" key="2">
    <source>
        <dbReference type="EMBL" id="KAF0317067.1"/>
    </source>
</evidence>
<evidence type="ECO:0000313" key="3">
    <source>
        <dbReference type="Proteomes" id="UP000434172"/>
    </source>
</evidence>
<sequence>MPRYQYKPLGQDQLRILKLFPGEFDDPLWGRLDHCRFDPPHTLPTYEALSYAWGNQDNPETLTLVGNSLVLLANLTIGQNLASALRDLRSTSEARSIWCDAVCINQQDLPERAVQVKRMADIYRYADRVVAWLDSENERITHAFHLLDEFGSYIRYDIGLAKRYTHKGMSTTYMENDYLLPLSVGDWKCVIDLVRLPWFMRLWVRQEIILANPSAALASGRHRLLWSRAYSAIAYFDHKLKREETVVKAAQRPQTTAISNYMMKLIECQDSTNSALDIVALMQDCECADPRDRVYGTLGLQKDLNIRIDYSKTVEEVYLDWTLAYCRKFSRLRVLELCEMASKPSWVPNLAKPVTLRLSRTQARSAANTISFFKVLTDKSCMMLAIRYGTIRRHTSAMPHEPDIQAMQNTLKSWTRDILSLRGTRSDFKLAMDNLATTISGGRAKEYYDHARFNTSQVKTALLPSSGESSSSSNTEQSTIFPPLFYDLIKILPNAAVFATDDVQFGLGSSAASVDDEIWVVLGFRFPVVMRRVEDSKYTVVGPCYIPQLSHGEAVLGPLPHGWKMMFHISGEPYFVGPDNTPTLQDPRVNEGLPPGWKQSESEKRTRLLWKKKRHGYWQMDDPRTTPERLKARGIKLEVLTVV</sequence>
<proteinExistence type="predicted"/>
<accession>A0A8H3W0H7</accession>